<feature type="compositionally biased region" description="Low complexity" evidence="1">
    <location>
        <begin position="84"/>
        <end position="93"/>
    </location>
</feature>
<dbReference type="EMBL" id="BAAAXZ010000044">
    <property type="protein sequence ID" value="GAA2917664.1"/>
    <property type="molecule type" value="Genomic_DNA"/>
</dbReference>
<reference evidence="2 3" key="1">
    <citation type="journal article" date="2019" name="Int. J. Syst. Evol. Microbiol.">
        <title>The Global Catalogue of Microorganisms (GCM) 10K type strain sequencing project: providing services to taxonomists for standard genome sequencing and annotation.</title>
        <authorList>
            <consortium name="The Broad Institute Genomics Platform"/>
            <consortium name="The Broad Institute Genome Sequencing Center for Infectious Disease"/>
            <person name="Wu L."/>
            <person name="Ma J."/>
        </authorList>
    </citation>
    <scope>NUCLEOTIDE SEQUENCE [LARGE SCALE GENOMIC DNA]</scope>
    <source>
        <strain evidence="2 3">JCM 4087</strain>
    </source>
</reference>
<evidence type="ECO:0000313" key="2">
    <source>
        <dbReference type="EMBL" id="GAA2917664.1"/>
    </source>
</evidence>
<dbReference type="Proteomes" id="UP001501102">
    <property type="component" value="Unassembled WGS sequence"/>
</dbReference>
<feature type="region of interest" description="Disordered" evidence="1">
    <location>
        <begin position="82"/>
        <end position="109"/>
    </location>
</feature>
<sequence length="109" mass="11545">MVEAAKTTAYWRRKVPLVKSTLLVLRTASESFWMIQVAASAQPLARAAAGSRAAVGSGGVLEVEWPGDWQYSWAGPRIRSHGSLPRGGRLPLGTGDGLPPGDGVPEPPR</sequence>
<accession>A0ABN3WKH6</accession>
<comment type="caution">
    <text evidence="2">The sequence shown here is derived from an EMBL/GenBank/DDBJ whole genome shotgun (WGS) entry which is preliminary data.</text>
</comment>
<name>A0ABN3WKH6_STRTU</name>
<protein>
    <submittedName>
        <fullName evidence="2">Uncharacterized protein</fullName>
    </submittedName>
</protein>
<organism evidence="2 3">
    <name type="scientific">Streptomyces thioluteus</name>
    <dbReference type="NCBI Taxonomy" id="66431"/>
    <lineage>
        <taxon>Bacteria</taxon>
        <taxon>Bacillati</taxon>
        <taxon>Actinomycetota</taxon>
        <taxon>Actinomycetes</taxon>
        <taxon>Kitasatosporales</taxon>
        <taxon>Streptomycetaceae</taxon>
        <taxon>Streptomyces</taxon>
    </lineage>
</organism>
<proteinExistence type="predicted"/>
<keyword evidence="3" id="KW-1185">Reference proteome</keyword>
<evidence type="ECO:0000256" key="1">
    <source>
        <dbReference type="SAM" id="MobiDB-lite"/>
    </source>
</evidence>
<evidence type="ECO:0000313" key="3">
    <source>
        <dbReference type="Proteomes" id="UP001501102"/>
    </source>
</evidence>
<gene>
    <name evidence="2" type="ORF">GCM10020221_12360</name>
</gene>